<dbReference type="Pfam" id="PF00732">
    <property type="entry name" value="GMC_oxred_N"/>
    <property type="match status" value="1"/>
</dbReference>
<dbReference type="Proteomes" id="UP000245368">
    <property type="component" value="Chromosome"/>
</dbReference>
<comment type="similarity">
    <text evidence="1">Belongs to the GMC oxidoreductase family.</text>
</comment>
<keyword evidence="4" id="KW-0560">Oxidoreductase</keyword>
<reference evidence="8 9" key="1">
    <citation type="submission" date="2018-05" db="EMBL/GenBank/DDBJ databases">
        <title>Complete Genome Sequence of Deinococcus sp. strain 17bor-2.</title>
        <authorList>
            <person name="Srinivasan S."/>
        </authorList>
    </citation>
    <scope>NUCLEOTIDE SEQUENCE [LARGE SCALE GENOMIC DNA]</scope>
    <source>
        <strain evidence="8 9">17bor-2</strain>
    </source>
</reference>
<dbReference type="AlphaFoldDB" id="A0A2Z3JC76"/>
<dbReference type="OrthoDB" id="9787779at2"/>
<evidence type="ECO:0000259" key="6">
    <source>
        <dbReference type="Pfam" id="PF00732"/>
    </source>
</evidence>
<dbReference type="Pfam" id="PF05199">
    <property type="entry name" value="GMC_oxred_C"/>
    <property type="match status" value="1"/>
</dbReference>
<dbReference type="InterPro" id="IPR027056">
    <property type="entry name" value="Gluconate_2DH_su3"/>
</dbReference>
<dbReference type="RefSeq" id="WP_109826050.1">
    <property type="nucleotide sequence ID" value="NZ_CP029494.1"/>
</dbReference>
<dbReference type="InterPro" id="IPR007867">
    <property type="entry name" value="GMC_OxRtase_C"/>
</dbReference>
<dbReference type="GO" id="GO:0016614">
    <property type="term" value="F:oxidoreductase activity, acting on CH-OH group of donors"/>
    <property type="evidence" value="ECO:0007669"/>
    <property type="project" value="InterPro"/>
</dbReference>
<name>A0A2Z3JC76_9DEIO</name>
<evidence type="ECO:0008006" key="10">
    <source>
        <dbReference type="Google" id="ProtNLM"/>
    </source>
</evidence>
<evidence type="ECO:0000256" key="5">
    <source>
        <dbReference type="SAM" id="MobiDB-lite"/>
    </source>
</evidence>
<dbReference type="InterPro" id="IPR000172">
    <property type="entry name" value="GMC_OxRdtase_N"/>
</dbReference>
<dbReference type="InterPro" id="IPR036188">
    <property type="entry name" value="FAD/NAD-bd_sf"/>
</dbReference>
<dbReference type="KEGG" id="dez:DKM44_05590"/>
<evidence type="ECO:0000256" key="1">
    <source>
        <dbReference type="ARBA" id="ARBA00010790"/>
    </source>
</evidence>
<evidence type="ECO:0000256" key="3">
    <source>
        <dbReference type="ARBA" id="ARBA00022827"/>
    </source>
</evidence>
<dbReference type="SUPFAM" id="SSF51905">
    <property type="entry name" value="FAD/NAD(P)-binding domain"/>
    <property type="match status" value="1"/>
</dbReference>
<keyword evidence="9" id="KW-1185">Reference proteome</keyword>
<evidence type="ECO:0000256" key="4">
    <source>
        <dbReference type="ARBA" id="ARBA00023002"/>
    </source>
</evidence>
<gene>
    <name evidence="8" type="ORF">DKM44_05590</name>
</gene>
<dbReference type="PANTHER" id="PTHR46056:SF12">
    <property type="entry name" value="LONG-CHAIN-ALCOHOL OXIDASE"/>
    <property type="match status" value="1"/>
</dbReference>
<feature type="domain" description="Glucose-methanol-choline oxidoreductase C-terminal" evidence="7">
    <location>
        <begin position="736"/>
        <end position="847"/>
    </location>
</feature>
<dbReference type="Gene3D" id="3.50.50.60">
    <property type="entry name" value="FAD/NAD(P)-binding domain"/>
    <property type="match status" value="2"/>
</dbReference>
<evidence type="ECO:0000256" key="2">
    <source>
        <dbReference type="ARBA" id="ARBA00022630"/>
    </source>
</evidence>
<accession>A0A2Z3JC76</accession>
<feature type="domain" description="Glucose-methanol-choline oxidoreductase N-terminal" evidence="6">
    <location>
        <begin position="535"/>
        <end position="626"/>
    </location>
</feature>
<evidence type="ECO:0000259" key="7">
    <source>
        <dbReference type="Pfam" id="PF05199"/>
    </source>
</evidence>
<protein>
    <recommendedName>
        <fullName evidence="10">Glucose-methanol-choline oxidoreductase</fullName>
    </recommendedName>
</protein>
<evidence type="ECO:0000313" key="8">
    <source>
        <dbReference type="EMBL" id="AWN22767.1"/>
    </source>
</evidence>
<organism evidence="8 9">
    <name type="scientific">Deinococcus irradiatisoli</name>
    <dbReference type="NCBI Taxonomy" id="2202254"/>
    <lineage>
        <taxon>Bacteria</taxon>
        <taxon>Thermotogati</taxon>
        <taxon>Deinococcota</taxon>
        <taxon>Deinococci</taxon>
        <taxon>Deinococcales</taxon>
        <taxon>Deinococcaceae</taxon>
        <taxon>Deinococcus</taxon>
    </lineage>
</organism>
<dbReference type="Pfam" id="PF13618">
    <property type="entry name" value="Gluconate_2-dh3"/>
    <property type="match status" value="1"/>
</dbReference>
<sequence>MTASEPVKKKKGDQQAGGGQKRPFDLADPFRSAAHLPKQRGGQAPDPRYLPRQRVGVTPQMYGRYPDYDVLAEQNAWDEVTRKVVLQRLKAYLEPKFFTSQEWRVLSAFADTLLAQHREPRVDVLAHVDAKLSAAGGGGVDGFRYADLPSDQDVWRQVARGLDDSARERGAPDYAGATRQVRAEILDAFMDGKLGGGVWDSLNVKRAFKVVTRGLIEGFYSHPWVWNEMGFGGPAYPRGYMRLGMALDERGDQREPWERPETHEVNVELLRDNKEHLGSRQQAEQPEDLGWLKTEAARAARIAAELAANPLKFRGTGYKRLLKGAIQPKANDSARLLHVHERAVPQGQMRRYPDSEEVDLLIVGCGAGGGVLAQRLARFGWRVVVLEGGPFWNPDTDWVSDEAASHHIYWNGERVIGGENPVEMGKNNSGHGVGGSMIHYAGYVPRFHPSDFMTHSLDGVGADWPISYWDLARHYEACEVELPAAGQDWPWGHVHRYTHSPHPISGAAERLIIGADRFGLSLRVGPVGIANGTFGNRPHCIYRGFCLQGCKVNAKGSPLVTHVPDAIAHGAEIRAGSTALRVMMDGPRATGVEYIRNGKVHLQRAKRVAIAGYSIESPRLLLNSAQPGWEEGVGNRHDQVGRYVMVQGAPVVMGRFPEMLRTYKAPPPEVSTEQFYETDPERGFKRGFSIQTTGPLPISFAENILGEGHWGDALREYGRDYNHWVSLGALCELLAHPENRVTLADVQDHHGQPVARFDHTLHENDKNNVAYAKKFIKGLLEQAGAQDVIATERYAHLIGGNRMGFLPKESVCSRDHKVWGTENLFISDGSACPTQGSANPALTIMALSSWLGERLGRGEVPAGQPEPQPRRTRSRAELFGPVG</sequence>
<proteinExistence type="inferred from homology"/>
<keyword evidence="2" id="KW-0285">Flavoprotein</keyword>
<feature type="region of interest" description="Disordered" evidence="5">
    <location>
        <begin position="1"/>
        <end position="52"/>
    </location>
</feature>
<dbReference type="EMBL" id="CP029494">
    <property type="protein sequence ID" value="AWN22767.1"/>
    <property type="molecule type" value="Genomic_DNA"/>
</dbReference>
<keyword evidence="3" id="KW-0274">FAD</keyword>
<feature type="region of interest" description="Disordered" evidence="5">
    <location>
        <begin position="856"/>
        <end position="883"/>
    </location>
</feature>
<dbReference type="SUPFAM" id="SSF54373">
    <property type="entry name" value="FAD-linked reductases, C-terminal domain"/>
    <property type="match status" value="1"/>
</dbReference>
<dbReference type="GO" id="GO:0050660">
    <property type="term" value="F:flavin adenine dinucleotide binding"/>
    <property type="evidence" value="ECO:0007669"/>
    <property type="project" value="InterPro"/>
</dbReference>
<dbReference type="PANTHER" id="PTHR46056">
    <property type="entry name" value="LONG-CHAIN-ALCOHOL OXIDASE"/>
    <property type="match status" value="1"/>
</dbReference>
<evidence type="ECO:0000313" key="9">
    <source>
        <dbReference type="Proteomes" id="UP000245368"/>
    </source>
</evidence>